<feature type="non-terminal residue" evidence="2">
    <location>
        <position position="110"/>
    </location>
</feature>
<dbReference type="AlphaFoldDB" id="X1RV00"/>
<accession>X1RV00</accession>
<protein>
    <submittedName>
        <fullName evidence="2">Uncharacterized protein</fullName>
    </submittedName>
</protein>
<name>X1RV00_9ZZZZ</name>
<dbReference type="EMBL" id="BARW01004001">
    <property type="protein sequence ID" value="GAI59334.1"/>
    <property type="molecule type" value="Genomic_DNA"/>
</dbReference>
<evidence type="ECO:0000313" key="2">
    <source>
        <dbReference type="EMBL" id="GAI59334.1"/>
    </source>
</evidence>
<feature type="compositionally biased region" description="Basic residues" evidence="1">
    <location>
        <begin position="98"/>
        <end position="110"/>
    </location>
</feature>
<gene>
    <name evidence="2" type="ORF">S12H4_09724</name>
</gene>
<organism evidence="2">
    <name type="scientific">marine sediment metagenome</name>
    <dbReference type="NCBI Taxonomy" id="412755"/>
    <lineage>
        <taxon>unclassified sequences</taxon>
        <taxon>metagenomes</taxon>
        <taxon>ecological metagenomes</taxon>
    </lineage>
</organism>
<comment type="caution">
    <text evidence="2">The sequence shown here is derived from an EMBL/GenBank/DDBJ whole genome shotgun (WGS) entry which is preliminary data.</text>
</comment>
<reference evidence="2" key="1">
    <citation type="journal article" date="2014" name="Front. Microbiol.">
        <title>High frequency of phylogenetically diverse reductive dehalogenase-homologous genes in deep subseafloor sedimentary metagenomes.</title>
        <authorList>
            <person name="Kawai M."/>
            <person name="Futagami T."/>
            <person name="Toyoda A."/>
            <person name="Takaki Y."/>
            <person name="Nishi S."/>
            <person name="Hori S."/>
            <person name="Arai W."/>
            <person name="Tsubouchi T."/>
            <person name="Morono Y."/>
            <person name="Uchiyama I."/>
            <person name="Ito T."/>
            <person name="Fujiyama A."/>
            <person name="Inagaki F."/>
            <person name="Takami H."/>
        </authorList>
    </citation>
    <scope>NUCLEOTIDE SEQUENCE</scope>
    <source>
        <strain evidence="2">Expedition CK06-06</strain>
    </source>
</reference>
<feature type="compositionally biased region" description="Basic and acidic residues" evidence="1">
    <location>
        <begin position="82"/>
        <end position="97"/>
    </location>
</feature>
<proteinExistence type="predicted"/>
<evidence type="ECO:0000256" key="1">
    <source>
        <dbReference type="SAM" id="MobiDB-lite"/>
    </source>
</evidence>
<feature type="region of interest" description="Disordered" evidence="1">
    <location>
        <begin position="82"/>
        <end position="110"/>
    </location>
</feature>
<sequence>MRSRHITCTSKATKSLERLKDKWARVKEPGRFANGLTIEEPRHETGFEPYRKALDKLVLPPRFATGDPRNQARAQAPVDAMMETKEKLDPGHYQRVKERWRKKRSSKPKT</sequence>